<feature type="non-terminal residue" evidence="1">
    <location>
        <position position="1"/>
    </location>
</feature>
<protein>
    <submittedName>
        <fullName evidence="1">Uncharacterized protein</fullName>
    </submittedName>
</protein>
<proteinExistence type="predicted"/>
<evidence type="ECO:0000313" key="1">
    <source>
        <dbReference type="EMBL" id="GAJ00510.1"/>
    </source>
</evidence>
<comment type="caution">
    <text evidence="1">The sequence shown here is derived from an EMBL/GenBank/DDBJ whole genome shotgun (WGS) entry which is preliminary data.</text>
</comment>
<gene>
    <name evidence="1" type="ORF">S12H4_27857</name>
</gene>
<dbReference type="EMBL" id="BARW01015934">
    <property type="protein sequence ID" value="GAJ00510.1"/>
    <property type="molecule type" value="Genomic_DNA"/>
</dbReference>
<reference evidence="1" key="1">
    <citation type="journal article" date="2014" name="Front. Microbiol.">
        <title>High frequency of phylogenetically diverse reductive dehalogenase-homologous genes in deep subseafloor sedimentary metagenomes.</title>
        <authorList>
            <person name="Kawai M."/>
            <person name="Futagami T."/>
            <person name="Toyoda A."/>
            <person name="Takaki Y."/>
            <person name="Nishi S."/>
            <person name="Hori S."/>
            <person name="Arai W."/>
            <person name="Tsubouchi T."/>
            <person name="Morono Y."/>
            <person name="Uchiyama I."/>
            <person name="Ito T."/>
            <person name="Fujiyama A."/>
            <person name="Inagaki F."/>
            <person name="Takami H."/>
        </authorList>
    </citation>
    <scope>NUCLEOTIDE SEQUENCE</scope>
    <source>
        <strain evidence="1">Expedition CK06-06</strain>
    </source>
</reference>
<organism evidence="1">
    <name type="scientific">marine sediment metagenome</name>
    <dbReference type="NCBI Taxonomy" id="412755"/>
    <lineage>
        <taxon>unclassified sequences</taxon>
        <taxon>metagenomes</taxon>
        <taxon>ecological metagenomes</taxon>
    </lineage>
</organism>
<dbReference type="AlphaFoldDB" id="X1V6R4"/>
<sequence length="47" mass="5376">HKKTVRVVRKFLKKAQAWVDKTPGAVSISTDIGDRNIVLAERKRKKC</sequence>
<accession>X1V6R4</accession>
<name>X1V6R4_9ZZZZ</name>